<dbReference type="RefSeq" id="WP_173578860.1">
    <property type="nucleotide sequence ID" value="NZ_WOSW01000116.1"/>
</dbReference>
<dbReference type="Pfam" id="PF18928">
    <property type="entry name" value="DUF5677"/>
    <property type="match status" value="1"/>
</dbReference>
<keyword evidence="2" id="KW-1185">Reference proteome</keyword>
<dbReference type="InterPro" id="IPR043733">
    <property type="entry name" value="DUF5677"/>
</dbReference>
<reference evidence="1 2" key="1">
    <citation type="journal article" date="2020" name="Int. J. Syst. Evol. Microbiol.">
        <title>Novel acetic acid bacteria from cider fermentations: Acetobacter conturbans sp. nov. and Acetobacter fallax sp. nov.</title>
        <authorList>
            <person name="Sombolestani A.S."/>
            <person name="Cleenwerck I."/>
            <person name="Cnockaert M."/>
            <person name="Borremans W."/>
            <person name="Wieme A.D."/>
            <person name="De Vuyst L."/>
            <person name="Vandamme P."/>
        </authorList>
    </citation>
    <scope>NUCLEOTIDE SEQUENCE [LARGE SCALE GENOMIC DNA]</scope>
    <source>
        <strain evidence="1 2">LMG 1637</strain>
    </source>
</reference>
<protein>
    <recommendedName>
        <fullName evidence="3">TenA family transcriptional regulator</fullName>
    </recommendedName>
</protein>
<accession>A0ABX0KEL1</accession>
<dbReference type="EMBL" id="WOSW01000116">
    <property type="protein sequence ID" value="NHO34475.1"/>
    <property type="molecule type" value="Genomic_DNA"/>
</dbReference>
<proteinExistence type="predicted"/>
<evidence type="ECO:0000313" key="2">
    <source>
        <dbReference type="Proteomes" id="UP000615326"/>
    </source>
</evidence>
<evidence type="ECO:0008006" key="3">
    <source>
        <dbReference type="Google" id="ProtNLM"/>
    </source>
</evidence>
<sequence length="225" mass="25641">MRFKSDDQIKYMTLIREINFLDSLIAQRNFFAENNPFQAIVGGGQAVQDLMERRASCSDRIREFYLSHGLPSRRPNVKEMASTVGLSTIYSYIYFAASNFVHFNPYALLRLGWGPKGEPCQFSVAHFGGYYRDLSAFCGALLYLAFARSFRSLLDMAADHQVACDKLEQILLAAPRWPELITFEELNLEHQHQESIFRRALLGKTAGENGHYVFVGILNEIKSLP</sequence>
<comment type="caution">
    <text evidence="1">The sequence shown here is derived from an EMBL/GenBank/DDBJ whole genome shotgun (WGS) entry which is preliminary data.</text>
</comment>
<dbReference type="Proteomes" id="UP000615326">
    <property type="component" value="Unassembled WGS sequence"/>
</dbReference>
<name>A0ABX0KEL1_9PROT</name>
<gene>
    <name evidence="1" type="ORF">GOB84_18660</name>
</gene>
<organism evidence="1 2">
    <name type="scientific">Acetobacter fallax</name>
    <dbReference type="NCBI Taxonomy" id="1737473"/>
    <lineage>
        <taxon>Bacteria</taxon>
        <taxon>Pseudomonadati</taxon>
        <taxon>Pseudomonadota</taxon>
        <taxon>Alphaproteobacteria</taxon>
        <taxon>Acetobacterales</taxon>
        <taxon>Acetobacteraceae</taxon>
        <taxon>Acetobacter</taxon>
    </lineage>
</organism>
<evidence type="ECO:0000313" key="1">
    <source>
        <dbReference type="EMBL" id="NHO34475.1"/>
    </source>
</evidence>